<dbReference type="Proteomes" id="UP001195903">
    <property type="component" value="Unassembled WGS sequence"/>
</dbReference>
<dbReference type="RefSeq" id="WP_214508672.1">
    <property type="nucleotide sequence ID" value="NZ_JAHEPS010000013.1"/>
</dbReference>
<dbReference type="EMBL" id="JAHEPS010000013">
    <property type="protein sequence ID" value="MBT1446473.1"/>
    <property type="molecule type" value="Genomic_DNA"/>
</dbReference>
<evidence type="ECO:0000313" key="1">
    <source>
        <dbReference type="EMBL" id="MBT1446473.1"/>
    </source>
</evidence>
<dbReference type="Gene3D" id="2.120.10.10">
    <property type="match status" value="1"/>
</dbReference>
<keyword evidence="2" id="KW-1185">Reference proteome</keyword>
<proteinExistence type="predicted"/>
<protein>
    <submittedName>
        <fullName evidence="1">Exo-alpha-sialidase</fullName>
    </submittedName>
</protein>
<organism evidence="1 2">
    <name type="scientific">Shewanella jiangmenensis</name>
    <dbReference type="NCBI Taxonomy" id="2837387"/>
    <lineage>
        <taxon>Bacteria</taxon>
        <taxon>Pseudomonadati</taxon>
        <taxon>Pseudomonadota</taxon>
        <taxon>Gammaproteobacteria</taxon>
        <taxon>Alteromonadales</taxon>
        <taxon>Shewanellaceae</taxon>
        <taxon>Shewanella</taxon>
    </lineage>
</organism>
<comment type="caution">
    <text evidence="1">The sequence shown here is derived from an EMBL/GenBank/DDBJ whole genome shotgun (WGS) entry which is preliminary data.</text>
</comment>
<dbReference type="SUPFAM" id="SSF50939">
    <property type="entry name" value="Sialidases"/>
    <property type="match status" value="1"/>
</dbReference>
<gene>
    <name evidence="1" type="ORF">KJI95_18420</name>
</gene>
<dbReference type="InterPro" id="IPR036278">
    <property type="entry name" value="Sialidase_sf"/>
</dbReference>
<sequence>MELLAAVKIWDRADHNAFTDLIEFNGALYCAFREASEHVSPDGALRVLRSVDSGDSWQSISLITHPDGDLRDARLLVFKGRLYLFGALAVKGKPLRSLMWRSLDAMAWSEAEECADIGYWLWRVIEIDGGVYGVAYRPGADGDVRLYHAAPSSDMLYGTDFKALVAPLSSEGYVNESGLCIENGEFTCLLRRDPVWDERKNALLGKSSAPYTDWSWLELDCRIGGPVAFRWRGRLLAIVRLYNERVRTSLVEICETTGHVAEHLALPSGGDTSYAGVVMDGPSEELKISYYSSHEGKTAIYFARLKLE</sequence>
<evidence type="ECO:0000313" key="2">
    <source>
        <dbReference type="Proteomes" id="UP001195903"/>
    </source>
</evidence>
<accession>A0ABS5VBQ5</accession>
<name>A0ABS5VBQ5_9GAMM</name>
<reference evidence="1 2" key="1">
    <citation type="submission" date="2021-05" db="EMBL/GenBank/DDBJ databases">
        <title>Shewanella sp. JM162201.</title>
        <authorList>
            <person name="Xu S."/>
            <person name="Li A."/>
        </authorList>
    </citation>
    <scope>NUCLEOTIDE SEQUENCE [LARGE SCALE GENOMIC DNA]</scope>
    <source>
        <strain evidence="1 2">JM162201</strain>
    </source>
</reference>